<sequence length="536" mass="57247">MSMDAGGLAQMTYQSNPFDNNRHLGAPGSGFASRGKASHIKRLSVALPPKISTIDETQQINVGSTPRTSRGHLLAGLRTAPKSATVPSINTQLGLESSKYPDPNHASRVPQTATGAYFPGHTLGMSLNSGRQMYSLPEHVLAPPTIELKGEGGQMDQSYYDELVATNTYLAQRQRVLQQQLMDVQAAAQQLGGMNLNSNPAGSQQYQSTANMNLYNQQLQQGMQPIIQAVPNTPGLYQVYNPMTGQTNLVVDNSAQIQTPSQDIPEAVQSPVPQTPSFQRRMSPPTEQPSRGRSPPKATPTPPQDVEPLPPPSANAFRRGHKKNVSSFSTIRTDGLAEGAGPKSAGIPQTPLTGTFTPGHGQAGVRPIRQPRNPINVNELMEAPTSKHPGSKNFVTRQRRRAVQDLVKAGRERQTDARQSSSGSGTPGSEVDFSFSVSSSDNDDIGTSSSGNLSKKTSLGSLRAAAVGAIGSERKEKSRDRSSVDSVGTYSVKSLSSDEDVSVGGKMVEVEPARRKTPMLVLSSAEKRKSAISMMA</sequence>
<gene>
    <name evidence="2" type="ORF">GJ744_002185</name>
</gene>
<dbReference type="AlphaFoldDB" id="A0A8H7E1B5"/>
<evidence type="ECO:0000313" key="3">
    <source>
        <dbReference type="Proteomes" id="UP000606974"/>
    </source>
</evidence>
<name>A0A8H7E1B5_9EURO</name>
<dbReference type="OrthoDB" id="4092340at2759"/>
<keyword evidence="3" id="KW-1185">Reference proteome</keyword>
<dbReference type="Proteomes" id="UP000606974">
    <property type="component" value="Unassembled WGS sequence"/>
</dbReference>
<comment type="caution">
    <text evidence="2">The sequence shown here is derived from an EMBL/GenBank/DDBJ whole genome shotgun (WGS) entry which is preliminary data.</text>
</comment>
<protein>
    <submittedName>
        <fullName evidence="2">Uncharacterized protein</fullName>
    </submittedName>
</protein>
<evidence type="ECO:0000313" key="2">
    <source>
        <dbReference type="EMBL" id="KAF7504448.1"/>
    </source>
</evidence>
<feature type="compositionally biased region" description="Polar residues" evidence="1">
    <location>
        <begin position="445"/>
        <end position="460"/>
    </location>
</feature>
<proteinExistence type="predicted"/>
<organism evidence="2 3">
    <name type="scientific">Endocarpon pusillum</name>
    <dbReference type="NCBI Taxonomy" id="364733"/>
    <lineage>
        <taxon>Eukaryota</taxon>
        <taxon>Fungi</taxon>
        <taxon>Dikarya</taxon>
        <taxon>Ascomycota</taxon>
        <taxon>Pezizomycotina</taxon>
        <taxon>Eurotiomycetes</taxon>
        <taxon>Chaetothyriomycetidae</taxon>
        <taxon>Verrucariales</taxon>
        <taxon>Verrucariaceae</taxon>
        <taxon>Endocarpon</taxon>
    </lineage>
</organism>
<feature type="compositionally biased region" description="Low complexity" evidence="1">
    <location>
        <begin position="429"/>
        <end position="440"/>
    </location>
</feature>
<feature type="compositionally biased region" description="Polar residues" evidence="1">
    <location>
        <begin position="271"/>
        <end position="280"/>
    </location>
</feature>
<evidence type="ECO:0000256" key="1">
    <source>
        <dbReference type="SAM" id="MobiDB-lite"/>
    </source>
</evidence>
<feature type="region of interest" description="Disordered" evidence="1">
    <location>
        <begin position="260"/>
        <end position="510"/>
    </location>
</feature>
<dbReference type="EMBL" id="JAACFV010000137">
    <property type="protein sequence ID" value="KAF7504448.1"/>
    <property type="molecule type" value="Genomic_DNA"/>
</dbReference>
<feature type="compositionally biased region" description="Basic and acidic residues" evidence="1">
    <location>
        <begin position="472"/>
        <end position="483"/>
    </location>
</feature>
<accession>A0A8H7E1B5</accession>
<reference evidence="2" key="1">
    <citation type="submission" date="2020-02" db="EMBL/GenBank/DDBJ databases">
        <authorList>
            <person name="Palmer J.M."/>
        </authorList>
    </citation>
    <scope>NUCLEOTIDE SEQUENCE</scope>
    <source>
        <strain evidence="2">EPUS1.4</strain>
        <tissue evidence="2">Thallus</tissue>
    </source>
</reference>
<feature type="compositionally biased region" description="Pro residues" evidence="1">
    <location>
        <begin position="297"/>
        <end position="313"/>
    </location>
</feature>